<gene>
    <name evidence="3" type="ORF">D6D15_01844</name>
</gene>
<keyword evidence="2" id="KW-0067">ATP-binding</keyword>
<protein>
    <submittedName>
        <fullName evidence="3">Actin-like ATPase domain-containing protein</fullName>
    </submittedName>
</protein>
<dbReference type="Pfam" id="PF00012">
    <property type="entry name" value="HSP70"/>
    <property type="match status" value="1"/>
</dbReference>
<organism evidence="3 4">
    <name type="scientific">Aureobasidium pullulans</name>
    <name type="common">Black yeast</name>
    <name type="synonym">Pullularia pullulans</name>
    <dbReference type="NCBI Taxonomy" id="5580"/>
    <lineage>
        <taxon>Eukaryota</taxon>
        <taxon>Fungi</taxon>
        <taxon>Dikarya</taxon>
        <taxon>Ascomycota</taxon>
        <taxon>Pezizomycotina</taxon>
        <taxon>Dothideomycetes</taxon>
        <taxon>Dothideomycetidae</taxon>
        <taxon>Dothideales</taxon>
        <taxon>Saccotheciaceae</taxon>
        <taxon>Aureobasidium</taxon>
    </lineage>
</organism>
<sequence>MSTARGKKDTIIVGVDFGTTYSGVSYTFRGKPDPSSEIPVVRGWQEGTGCDKVPTQLKYEVSSEATPLPSRKRCAAGSYADLKAADVHVVKWGFPASKDKGSIQMLKLLLDPQQELPPYVSRTQLESQLKQIGRGVVEATADFLDKLKTQALEALDKRYGKAFMATTKIDYILTVPAVWSDAAKDATLRAAEMAGLHKSRNLQMITEPEAAALYALKQMEGVTLTVGDTYIIADCGGGTVDQISYEVISLDPLRIKECAAGTGGICGSGMLNMRFEEHVKARMGVASFEDYCEKNPKDWGRCIEHFELRTKRDFNPLALAQHPEDMDDMSVPLAGAKEDASSGIERNYLILTPDNLNSIFRPVMESIVRLADEQYNLLIEEGKTPKGIILVGGFGESNHLFNVLKLHFVETKDFEVLQPPNAWSAVARGAVIHCIEGDNLVQARIARHHYGVVTRFAYDPTKHSRKDCIFDEDDEKWYAENQVQWYVKKGQSMPSGTPILLPFHFASSIKLQSEVISLVVSDEDEAPLEWSHTARTRTLGTIQVNLENLGNGKWKKRKTDTGRKFVVLDYNVGMSLGSGGLVFDVRVGEKICGSLRAKYD</sequence>
<dbReference type="SUPFAM" id="SSF53067">
    <property type="entry name" value="Actin-like ATPase domain"/>
    <property type="match status" value="2"/>
</dbReference>
<evidence type="ECO:0000313" key="4">
    <source>
        <dbReference type="Proteomes" id="UP000304928"/>
    </source>
</evidence>
<evidence type="ECO:0000256" key="2">
    <source>
        <dbReference type="ARBA" id="ARBA00022840"/>
    </source>
</evidence>
<name>A0A4S9BMA7_AURPU</name>
<dbReference type="Gene3D" id="3.30.420.40">
    <property type="match status" value="1"/>
</dbReference>
<dbReference type="AlphaFoldDB" id="A0A4S9BMA7"/>
<dbReference type="Proteomes" id="UP000304928">
    <property type="component" value="Unassembled WGS sequence"/>
</dbReference>
<reference evidence="3 4" key="1">
    <citation type="submission" date="2018-10" db="EMBL/GenBank/DDBJ databases">
        <title>Fifty Aureobasidium pullulans genomes reveal a recombining polyextremotolerant generalist.</title>
        <authorList>
            <person name="Gostincar C."/>
            <person name="Turk M."/>
            <person name="Zajc J."/>
            <person name="Gunde-Cimerman N."/>
        </authorList>
    </citation>
    <scope>NUCLEOTIDE SEQUENCE [LARGE SCALE GENOMIC DNA]</scope>
    <source>
        <strain evidence="3 4">EXF-10507</strain>
    </source>
</reference>
<evidence type="ECO:0000256" key="1">
    <source>
        <dbReference type="ARBA" id="ARBA00022741"/>
    </source>
</evidence>
<evidence type="ECO:0000313" key="3">
    <source>
        <dbReference type="EMBL" id="THW94710.1"/>
    </source>
</evidence>
<accession>A0A4S9BMA7</accession>
<comment type="caution">
    <text evidence="3">The sequence shown here is derived from an EMBL/GenBank/DDBJ whole genome shotgun (WGS) entry which is preliminary data.</text>
</comment>
<dbReference type="GO" id="GO:0005524">
    <property type="term" value="F:ATP binding"/>
    <property type="evidence" value="ECO:0007669"/>
    <property type="project" value="UniProtKB-KW"/>
</dbReference>
<keyword evidence="1" id="KW-0547">Nucleotide-binding</keyword>
<dbReference type="InterPro" id="IPR013126">
    <property type="entry name" value="Hsp_70_fam"/>
</dbReference>
<dbReference type="GO" id="GO:0140662">
    <property type="term" value="F:ATP-dependent protein folding chaperone"/>
    <property type="evidence" value="ECO:0007669"/>
    <property type="project" value="InterPro"/>
</dbReference>
<dbReference type="InterPro" id="IPR043129">
    <property type="entry name" value="ATPase_NBD"/>
</dbReference>
<proteinExistence type="predicted"/>
<dbReference type="EMBL" id="QZAR01000017">
    <property type="protein sequence ID" value="THW94710.1"/>
    <property type="molecule type" value="Genomic_DNA"/>
</dbReference>
<dbReference type="PANTHER" id="PTHR14187:SF82">
    <property type="entry name" value="FAMILY CHAPERONE, PUTATIVE (AFU_ORTHOLOGUE AFUA_7G08575)-RELATED"/>
    <property type="match status" value="1"/>
</dbReference>
<dbReference type="CDD" id="cd10170">
    <property type="entry name" value="ASKHA_NBD_HSP70"/>
    <property type="match status" value="1"/>
</dbReference>
<dbReference type="PANTHER" id="PTHR14187">
    <property type="entry name" value="ALPHA KINASE/ELONGATION FACTOR 2 KINASE"/>
    <property type="match status" value="1"/>
</dbReference>